<organism evidence="1 2">
    <name type="scientific">Rhizobium oryzicola</name>
    <dbReference type="NCBI Taxonomy" id="1232668"/>
    <lineage>
        <taxon>Bacteria</taxon>
        <taxon>Pseudomonadati</taxon>
        <taxon>Pseudomonadota</taxon>
        <taxon>Alphaproteobacteria</taxon>
        <taxon>Hyphomicrobiales</taxon>
        <taxon>Rhizobiaceae</taxon>
        <taxon>Rhizobium/Agrobacterium group</taxon>
        <taxon>Rhizobium</taxon>
    </lineage>
</organism>
<accession>A0ABT8SWI1</accession>
<reference evidence="1" key="2">
    <citation type="submission" date="2023-07" db="EMBL/GenBank/DDBJ databases">
        <authorList>
            <person name="Sun H."/>
        </authorList>
    </citation>
    <scope>NUCLEOTIDE SEQUENCE</scope>
    <source>
        <strain evidence="1">05753</strain>
    </source>
</reference>
<dbReference type="Proteomes" id="UP001169006">
    <property type="component" value="Unassembled WGS sequence"/>
</dbReference>
<dbReference type="EMBL" id="JAUKWQ010000002">
    <property type="protein sequence ID" value="MDO1582514.1"/>
    <property type="molecule type" value="Genomic_DNA"/>
</dbReference>
<dbReference type="RefSeq" id="WP_302076657.1">
    <property type="nucleotide sequence ID" value="NZ_JAUKWQ010000002.1"/>
</dbReference>
<reference evidence="1" key="1">
    <citation type="journal article" date="2015" name="Int. J. Syst. Evol. Microbiol.">
        <title>Rhizobium oryzicola sp. nov., potential plant-growth-promoting endophytic bacteria isolated from rice roots.</title>
        <authorList>
            <person name="Zhang X.X."/>
            <person name="Gao J.S."/>
            <person name="Cao Y.H."/>
            <person name="Sheirdil R.A."/>
            <person name="Wang X.C."/>
            <person name="Zhang L."/>
        </authorList>
    </citation>
    <scope>NUCLEOTIDE SEQUENCE</scope>
    <source>
        <strain evidence="1">05753</strain>
    </source>
</reference>
<protein>
    <submittedName>
        <fullName evidence="1">Uncharacterized protein</fullName>
    </submittedName>
</protein>
<name>A0ABT8SWI1_9HYPH</name>
<evidence type="ECO:0000313" key="2">
    <source>
        <dbReference type="Proteomes" id="UP001169006"/>
    </source>
</evidence>
<evidence type="ECO:0000313" key="1">
    <source>
        <dbReference type="EMBL" id="MDO1582514.1"/>
    </source>
</evidence>
<sequence length="88" mass="9236">MKTETEILCASANALASAAMVTSLLGVLVQKGVLSPAEEQAVYAAAMDMLDENAEDDPQGIFELARDLVEQQRDAIVGEPAALMATGR</sequence>
<comment type="caution">
    <text evidence="1">The sequence shown here is derived from an EMBL/GenBank/DDBJ whole genome shotgun (WGS) entry which is preliminary data.</text>
</comment>
<gene>
    <name evidence="1" type="ORF">Q2T52_10430</name>
</gene>
<proteinExistence type="predicted"/>
<keyword evidence="2" id="KW-1185">Reference proteome</keyword>